<dbReference type="PANTHER" id="PTHR40465">
    <property type="entry name" value="CHROMOSOME 1, WHOLE GENOME SHOTGUN SEQUENCE"/>
    <property type="match status" value="1"/>
</dbReference>
<feature type="transmembrane region" description="Helical" evidence="1">
    <location>
        <begin position="132"/>
        <end position="153"/>
    </location>
</feature>
<keyword evidence="1" id="KW-0472">Membrane</keyword>
<sequence>MNSSSLTQIPVRPNMSSFGPFEIGSTLSSVLLGISTLQAWNYFLNFPKDRIIIKSMVAVVYFTDVLQSAFFAHTVYWFTIIGTENGLASNDLHVLTTMPWTLEASVALFAFVNFTVQTYFCHQVNYISRNIYIALGCFFLALVRLGLTLAILGPMSSNNTLLVVNTPTFKWEIISELAVGTAADVLIVVCMCIGLRAQRTGFSHSNRLVDRLVSLALATGVMTSVVSIVQVATYATMPTSFVWVACFSLTSKLFTNSLLASLNRRGRASKATPVTVEIQRHVEMTYMKDCSSTDVPGKVTESRDSESC</sequence>
<dbReference type="OrthoDB" id="2535105at2759"/>
<feature type="transmembrane region" description="Helical" evidence="1">
    <location>
        <begin position="173"/>
        <end position="195"/>
    </location>
</feature>
<dbReference type="STRING" id="1314781.A0A165ED87"/>
<evidence type="ECO:0000313" key="3">
    <source>
        <dbReference type="EMBL" id="KZV86658.1"/>
    </source>
</evidence>
<organism evidence="3 4">
    <name type="scientific">Exidia glandulosa HHB12029</name>
    <dbReference type="NCBI Taxonomy" id="1314781"/>
    <lineage>
        <taxon>Eukaryota</taxon>
        <taxon>Fungi</taxon>
        <taxon>Dikarya</taxon>
        <taxon>Basidiomycota</taxon>
        <taxon>Agaricomycotina</taxon>
        <taxon>Agaricomycetes</taxon>
        <taxon>Auriculariales</taxon>
        <taxon>Exidiaceae</taxon>
        <taxon>Exidia</taxon>
    </lineage>
</organism>
<keyword evidence="1" id="KW-0812">Transmembrane</keyword>
<keyword evidence="4" id="KW-1185">Reference proteome</keyword>
<feature type="transmembrane region" description="Helical" evidence="1">
    <location>
        <begin position="23"/>
        <end position="44"/>
    </location>
</feature>
<feature type="transmembrane region" description="Helical" evidence="1">
    <location>
        <begin position="100"/>
        <end position="120"/>
    </location>
</feature>
<reference evidence="3 4" key="1">
    <citation type="journal article" date="2016" name="Mol. Biol. Evol.">
        <title>Comparative Genomics of Early-Diverging Mushroom-Forming Fungi Provides Insights into the Origins of Lignocellulose Decay Capabilities.</title>
        <authorList>
            <person name="Nagy L.G."/>
            <person name="Riley R."/>
            <person name="Tritt A."/>
            <person name="Adam C."/>
            <person name="Daum C."/>
            <person name="Floudas D."/>
            <person name="Sun H."/>
            <person name="Yadav J.S."/>
            <person name="Pangilinan J."/>
            <person name="Larsson K.H."/>
            <person name="Matsuura K."/>
            <person name="Barry K."/>
            <person name="Labutti K."/>
            <person name="Kuo R."/>
            <person name="Ohm R.A."/>
            <person name="Bhattacharya S.S."/>
            <person name="Shirouzu T."/>
            <person name="Yoshinaga Y."/>
            <person name="Martin F.M."/>
            <person name="Grigoriev I.V."/>
            <person name="Hibbett D.S."/>
        </authorList>
    </citation>
    <scope>NUCLEOTIDE SEQUENCE [LARGE SCALE GENOMIC DNA]</scope>
    <source>
        <strain evidence="3 4">HHB12029</strain>
    </source>
</reference>
<dbReference type="EMBL" id="KV426149">
    <property type="protein sequence ID" value="KZV86658.1"/>
    <property type="molecule type" value="Genomic_DNA"/>
</dbReference>
<evidence type="ECO:0000259" key="2">
    <source>
        <dbReference type="Pfam" id="PF20152"/>
    </source>
</evidence>
<evidence type="ECO:0000313" key="4">
    <source>
        <dbReference type="Proteomes" id="UP000077266"/>
    </source>
</evidence>
<dbReference type="InterPro" id="IPR045339">
    <property type="entry name" value="DUF6534"/>
</dbReference>
<feature type="transmembrane region" description="Helical" evidence="1">
    <location>
        <begin position="241"/>
        <end position="262"/>
    </location>
</feature>
<evidence type="ECO:0000256" key="1">
    <source>
        <dbReference type="SAM" id="Phobius"/>
    </source>
</evidence>
<name>A0A165ED87_EXIGL</name>
<dbReference type="Proteomes" id="UP000077266">
    <property type="component" value="Unassembled WGS sequence"/>
</dbReference>
<feature type="domain" description="DUF6534" evidence="2">
    <location>
        <begin position="181"/>
        <end position="266"/>
    </location>
</feature>
<gene>
    <name evidence="3" type="ORF">EXIGLDRAFT_840588</name>
</gene>
<feature type="transmembrane region" description="Helical" evidence="1">
    <location>
        <begin position="56"/>
        <end position="80"/>
    </location>
</feature>
<dbReference type="AlphaFoldDB" id="A0A165ED87"/>
<accession>A0A165ED87</accession>
<feature type="transmembrane region" description="Helical" evidence="1">
    <location>
        <begin position="215"/>
        <end position="235"/>
    </location>
</feature>
<dbReference type="InParanoid" id="A0A165ED87"/>
<protein>
    <recommendedName>
        <fullName evidence="2">DUF6534 domain-containing protein</fullName>
    </recommendedName>
</protein>
<dbReference type="PANTHER" id="PTHR40465:SF1">
    <property type="entry name" value="DUF6534 DOMAIN-CONTAINING PROTEIN"/>
    <property type="match status" value="1"/>
</dbReference>
<dbReference type="Pfam" id="PF20152">
    <property type="entry name" value="DUF6534"/>
    <property type="match status" value="1"/>
</dbReference>
<proteinExistence type="predicted"/>
<keyword evidence="1" id="KW-1133">Transmembrane helix</keyword>